<dbReference type="EMBL" id="LQNU01000075">
    <property type="protein sequence ID" value="KZE76748.1"/>
    <property type="molecule type" value="Genomic_DNA"/>
</dbReference>
<dbReference type="AlphaFoldDB" id="A0A163WRW4"/>
<accession>A0A163WRW4</accession>
<gene>
    <name evidence="1" type="ORF">AV926_15175</name>
</gene>
<proteinExistence type="predicted"/>
<dbReference type="RefSeq" id="WP_038985691.1">
    <property type="nucleotide sequence ID" value="NZ_JACAJN010000006.1"/>
</dbReference>
<dbReference type="Proteomes" id="UP000076630">
    <property type="component" value="Unassembled WGS sequence"/>
</dbReference>
<reference evidence="1 2" key="1">
    <citation type="submission" date="2016-01" db="EMBL/GenBank/DDBJ databases">
        <title>Whole genome sequencing of Myroides marinus L41.</title>
        <authorList>
            <person name="Hong K.W."/>
        </authorList>
    </citation>
    <scope>NUCLEOTIDE SEQUENCE [LARGE SCALE GENOMIC DNA]</scope>
    <source>
        <strain evidence="1 2">L41</strain>
    </source>
</reference>
<keyword evidence="2" id="KW-1185">Reference proteome</keyword>
<sequence length="424" mass="47918">MIRSITHLLWLLIVALIPSKSIYAQSSESITVNNGQLYIMPNTLISTYFDFKNSNLATVFNNGEFQFYKDLYNDGLFTYSTGSTSSLSSFKGIEVQELLGSKPIQYFNVLFDNSTKTYAFDLKNDISIDGTADFNKGIVRVNQDNTSGVLFGAKGKHIHTSDLSYIDGAVDKVGDASFIFPIGKKGLYRRAVISALEEVLTAYSSEYFFEPTDAVYPHQNKQPSITEINKEEYWIVKQVQGKEDSAIITLSWDERSTPKELLVNPEKQLHIVSWDDKQKLWIDQGGVVDLVNKQVSTPIEVKGMSVFTLGLVAQEDPPEQDIVIYNAVSPNGDGKNDYFFIENINRFPNNTVEIYNRWGVKVFDTKNYDSAGNVFRGYSNGRATLNKSDRLATGTYYYVVTYQYSDSRGTQMKKETGYLHLENQ</sequence>
<evidence type="ECO:0008006" key="3">
    <source>
        <dbReference type="Google" id="ProtNLM"/>
    </source>
</evidence>
<dbReference type="OrthoDB" id="1489185at2"/>
<evidence type="ECO:0000313" key="1">
    <source>
        <dbReference type="EMBL" id="KZE76748.1"/>
    </source>
</evidence>
<organism evidence="1 2">
    <name type="scientific">Myroides marinus</name>
    <dbReference type="NCBI Taxonomy" id="703342"/>
    <lineage>
        <taxon>Bacteria</taxon>
        <taxon>Pseudomonadati</taxon>
        <taxon>Bacteroidota</taxon>
        <taxon>Flavobacteriia</taxon>
        <taxon>Flavobacteriales</taxon>
        <taxon>Flavobacteriaceae</taxon>
        <taxon>Myroides</taxon>
    </lineage>
</organism>
<name>A0A163WRW4_9FLAO</name>
<evidence type="ECO:0000313" key="2">
    <source>
        <dbReference type="Proteomes" id="UP000076630"/>
    </source>
</evidence>
<protein>
    <recommendedName>
        <fullName evidence="3">Gliding motility-associated C-terminal domain-containing protein</fullName>
    </recommendedName>
</protein>
<comment type="caution">
    <text evidence="1">The sequence shown here is derived from an EMBL/GenBank/DDBJ whole genome shotgun (WGS) entry which is preliminary data.</text>
</comment>
<dbReference type="Pfam" id="PF13585">
    <property type="entry name" value="CHU_C"/>
    <property type="match status" value="1"/>
</dbReference>